<protein>
    <submittedName>
        <fullName evidence="1">Uncharacterized protein</fullName>
    </submittedName>
</protein>
<accession>A0A1F5FHI7</accession>
<gene>
    <name evidence="1" type="ORF">A2368_00670</name>
</gene>
<organism evidence="1 2">
    <name type="scientific">Candidatus Collierbacteria bacterium RIFOXYB1_FULL_49_13</name>
    <dbReference type="NCBI Taxonomy" id="1817728"/>
    <lineage>
        <taxon>Bacteria</taxon>
        <taxon>Candidatus Collieribacteriota</taxon>
    </lineage>
</organism>
<sequence>MMAPFVAFRWVSGHVEPVTINHSNIHLFHFCPDADSMIHLTQSGQYHQTPVYVSKAPEPERITVKQRKPVASPA</sequence>
<dbReference type="AlphaFoldDB" id="A0A1F5FHI7"/>
<dbReference type="EMBL" id="MFAM01000027">
    <property type="protein sequence ID" value="OGD79042.1"/>
    <property type="molecule type" value="Genomic_DNA"/>
</dbReference>
<proteinExistence type="predicted"/>
<dbReference type="Proteomes" id="UP000176682">
    <property type="component" value="Unassembled WGS sequence"/>
</dbReference>
<evidence type="ECO:0000313" key="1">
    <source>
        <dbReference type="EMBL" id="OGD79042.1"/>
    </source>
</evidence>
<comment type="caution">
    <text evidence="1">The sequence shown here is derived from an EMBL/GenBank/DDBJ whole genome shotgun (WGS) entry which is preliminary data.</text>
</comment>
<evidence type="ECO:0000313" key="2">
    <source>
        <dbReference type="Proteomes" id="UP000176682"/>
    </source>
</evidence>
<name>A0A1F5FHI7_9BACT</name>
<reference evidence="1 2" key="1">
    <citation type="journal article" date="2016" name="Nat. Commun.">
        <title>Thousands of microbial genomes shed light on interconnected biogeochemical processes in an aquifer system.</title>
        <authorList>
            <person name="Anantharaman K."/>
            <person name="Brown C.T."/>
            <person name="Hug L.A."/>
            <person name="Sharon I."/>
            <person name="Castelle C.J."/>
            <person name="Probst A.J."/>
            <person name="Thomas B.C."/>
            <person name="Singh A."/>
            <person name="Wilkins M.J."/>
            <person name="Karaoz U."/>
            <person name="Brodie E.L."/>
            <person name="Williams K.H."/>
            <person name="Hubbard S.S."/>
            <person name="Banfield J.F."/>
        </authorList>
    </citation>
    <scope>NUCLEOTIDE SEQUENCE [LARGE SCALE GENOMIC DNA]</scope>
</reference>